<evidence type="ECO:0000313" key="2">
    <source>
        <dbReference type="EMBL" id="RRJ83384.1"/>
    </source>
</evidence>
<reference evidence="2 3" key="1">
    <citation type="submission" date="2018-08" db="EMBL/GenBank/DDBJ databases">
        <authorList>
            <person name="Khan S.A."/>
        </authorList>
    </citation>
    <scope>NUCLEOTIDE SEQUENCE [LARGE SCALE GENOMIC DNA]</scope>
    <source>
        <strain evidence="2 3">GTF-13</strain>
    </source>
</reference>
<sequence>MKKTFSLTHSTIKYPRLIEAVKHEVKKYLKRERNKALPAGADYWAFDCRIGATEAEAEAIHVAEINKRIDGVEQQQLTAFYLEILARPAQRQPREPLADAPLQEGSAPDAEE</sequence>
<protein>
    <submittedName>
        <fullName evidence="2">Uncharacterized protein</fullName>
    </submittedName>
</protein>
<accession>A0A3P3VLT5</accession>
<dbReference type="EMBL" id="QWEZ01000002">
    <property type="protein sequence ID" value="RRJ83384.1"/>
    <property type="molecule type" value="Genomic_DNA"/>
</dbReference>
<feature type="region of interest" description="Disordered" evidence="1">
    <location>
        <begin position="91"/>
        <end position="112"/>
    </location>
</feature>
<dbReference type="Proteomes" id="UP000280792">
    <property type="component" value="Unassembled WGS sequence"/>
</dbReference>
<proteinExistence type="predicted"/>
<evidence type="ECO:0000313" key="3">
    <source>
        <dbReference type="Proteomes" id="UP000280792"/>
    </source>
</evidence>
<evidence type="ECO:0000256" key="1">
    <source>
        <dbReference type="SAM" id="MobiDB-lite"/>
    </source>
</evidence>
<name>A0A3P3VLT5_9GAMM</name>
<dbReference type="InterPro" id="IPR046170">
    <property type="entry name" value="DUF6172"/>
</dbReference>
<dbReference type="AlphaFoldDB" id="A0A3P3VLT5"/>
<comment type="caution">
    <text evidence="2">The sequence shown here is derived from an EMBL/GenBank/DDBJ whole genome shotgun (WGS) entry which is preliminary data.</text>
</comment>
<organism evidence="2 3">
    <name type="scientific">Aestuariirhabdus litorea</name>
    <dbReference type="NCBI Taxonomy" id="2528527"/>
    <lineage>
        <taxon>Bacteria</taxon>
        <taxon>Pseudomonadati</taxon>
        <taxon>Pseudomonadota</taxon>
        <taxon>Gammaproteobacteria</taxon>
        <taxon>Oceanospirillales</taxon>
        <taxon>Aestuariirhabdaceae</taxon>
        <taxon>Aestuariirhabdus</taxon>
    </lineage>
</organism>
<keyword evidence="3" id="KW-1185">Reference proteome</keyword>
<dbReference type="Pfam" id="PF19669">
    <property type="entry name" value="DUF6172"/>
    <property type="match status" value="1"/>
</dbReference>
<gene>
    <name evidence="2" type="ORF">D0544_16335</name>
</gene>
<dbReference type="RefSeq" id="WP_125018028.1">
    <property type="nucleotide sequence ID" value="NZ_QWEZ01000002.1"/>
</dbReference>
<reference evidence="2 3" key="2">
    <citation type="submission" date="2018-12" db="EMBL/GenBank/DDBJ databases">
        <title>Simiduia agarivorans gen. nov., sp. nov., a marine, agarolytic bacterium isolated from shallow coastal water from Keelung, Taiwan.</title>
        <authorList>
            <person name="Shieh W.Y."/>
        </authorList>
    </citation>
    <scope>NUCLEOTIDE SEQUENCE [LARGE SCALE GENOMIC DNA]</scope>
    <source>
        <strain evidence="2 3">GTF-13</strain>
    </source>
</reference>